<dbReference type="CDD" id="cd02440">
    <property type="entry name" value="AdoMet_MTases"/>
    <property type="match status" value="1"/>
</dbReference>
<dbReference type="Proteomes" id="UP000440224">
    <property type="component" value="Unassembled WGS sequence"/>
</dbReference>
<dbReference type="InterPro" id="IPR002935">
    <property type="entry name" value="SAM_O-MeTrfase"/>
</dbReference>
<evidence type="ECO:0000256" key="2">
    <source>
        <dbReference type="ARBA" id="ARBA00022679"/>
    </source>
</evidence>
<dbReference type="AlphaFoldDB" id="A0A6N7Q8U7"/>
<dbReference type="InterPro" id="IPR029063">
    <property type="entry name" value="SAM-dependent_MTases_sf"/>
</dbReference>
<dbReference type="RefSeq" id="WP_153824080.1">
    <property type="nucleotide sequence ID" value="NZ_WJIE01000016.1"/>
</dbReference>
<sequence>MKPIISPELDVYIEAHTRPRPALFDELRDATYASTSSPQMQVGRVEGTFLKMLCALASARRVLEIGTFTGYSALCMAEALPDDGELLTLDRDPDATRIARSFFDRSPHGKKIRILLGDALETLRSLPPGAPFDLVFIDADKERYTDYYEAVLPLLRQGGLVVGDNTLWSGNVLDPKEASDHGICRFNDHVTADPRVENVLLSIRDGMMLARKL</sequence>
<dbReference type="Gene3D" id="3.40.50.150">
    <property type="entry name" value="Vaccinia Virus protein VP39"/>
    <property type="match status" value="1"/>
</dbReference>
<dbReference type="SUPFAM" id="SSF53335">
    <property type="entry name" value="S-adenosyl-L-methionine-dependent methyltransferases"/>
    <property type="match status" value="1"/>
</dbReference>
<protein>
    <submittedName>
        <fullName evidence="4">Methyltransferase</fullName>
    </submittedName>
</protein>
<evidence type="ECO:0000256" key="3">
    <source>
        <dbReference type="ARBA" id="ARBA00022691"/>
    </source>
</evidence>
<evidence type="ECO:0000313" key="4">
    <source>
        <dbReference type="EMBL" id="MRG97301.1"/>
    </source>
</evidence>
<dbReference type="GO" id="GO:0008171">
    <property type="term" value="F:O-methyltransferase activity"/>
    <property type="evidence" value="ECO:0007669"/>
    <property type="project" value="InterPro"/>
</dbReference>
<dbReference type="EMBL" id="WJIE01000016">
    <property type="protein sequence ID" value="MRG97301.1"/>
    <property type="molecule type" value="Genomic_DNA"/>
</dbReference>
<reference evidence="4 5" key="1">
    <citation type="submission" date="2019-10" db="EMBL/GenBank/DDBJ databases">
        <title>A soil myxobacterium in the family Polyangiaceae.</title>
        <authorList>
            <person name="Li Y."/>
            <person name="Wang J."/>
        </authorList>
    </citation>
    <scope>NUCLEOTIDE SEQUENCE [LARGE SCALE GENOMIC DNA]</scope>
    <source>
        <strain evidence="4 5">DSM 14734</strain>
    </source>
</reference>
<organism evidence="4 5">
    <name type="scientific">Polyangium spumosum</name>
    <dbReference type="NCBI Taxonomy" id="889282"/>
    <lineage>
        <taxon>Bacteria</taxon>
        <taxon>Pseudomonadati</taxon>
        <taxon>Myxococcota</taxon>
        <taxon>Polyangia</taxon>
        <taxon>Polyangiales</taxon>
        <taxon>Polyangiaceae</taxon>
        <taxon>Polyangium</taxon>
    </lineage>
</organism>
<name>A0A6N7Q8U7_9BACT</name>
<comment type="caution">
    <text evidence="4">The sequence shown here is derived from an EMBL/GenBank/DDBJ whole genome shotgun (WGS) entry which is preliminary data.</text>
</comment>
<proteinExistence type="predicted"/>
<dbReference type="GO" id="GO:0032259">
    <property type="term" value="P:methylation"/>
    <property type="evidence" value="ECO:0007669"/>
    <property type="project" value="UniProtKB-KW"/>
</dbReference>
<keyword evidence="5" id="KW-1185">Reference proteome</keyword>
<dbReference type="PANTHER" id="PTHR10509:SF14">
    <property type="entry name" value="CAFFEOYL-COA O-METHYLTRANSFERASE 3-RELATED"/>
    <property type="match status" value="1"/>
</dbReference>
<dbReference type="OrthoDB" id="9811000at2"/>
<dbReference type="GO" id="GO:0008757">
    <property type="term" value="F:S-adenosylmethionine-dependent methyltransferase activity"/>
    <property type="evidence" value="ECO:0007669"/>
    <property type="project" value="TreeGrafter"/>
</dbReference>
<dbReference type="InterPro" id="IPR050362">
    <property type="entry name" value="Cation-dep_OMT"/>
</dbReference>
<keyword evidence="3" id="KW-0949">S-adenosyl-L-methionine</keyword>
<keyword evidence="2 4" id="KW-0808">Transferase</keyword>
<evidence type="ECO:0000313" key="5">
    <source>
        <dbReference type="Proteomes" id="UP000440224"/>
    </source>
</evidence>
<dbReference type="PANTHER" id="PTHR10509">
    <property type="entry name" value="O-METHYLTRANSFERASE-RELATED"/>
    <property type="match status" value="1"/>
</dbReference>
<evidence type="ECO:0000256" key="1">
    <source>
        <dbReference type="ARBA" id="ARBA00022603"/>
    </source>
</evidence>
<dbReference type="Pfam" id="PF01596">
    <property type="entry name" value="Methyltransf_3"/>
    <property type="match status" value="1"/>
</dbReference>
<keyword evidence="1 4" id="KW-0489">Methyltransferase</keyword>
<gene>
    <name evidence="4" type="ORF">GF068_36045</name>
</gene>
<accession>A0A6N7Q8U7</accession>